<evidence type="ECO:0000259" key="5">
    <source>
        <dbReference type="PROSITE" id="PS50931"/>
    </source>
</evidence>
<dbReference type="GO" id="GO:0000976">
    <property type="term" value="F:transcription cis-regulatory region binding"/>
    <property type="evidence" value="ECO:0007669"/>
    <property type="project" value="TreeGrafter"/>
</dbReference>
<keyword evidence="7" id="KW-1185">Reference proteome</keyword>
<evidence type="ECO:0000256" key="4">
    <source>
        <dbReference type="ARBA" id="ARBA00023163"/>
    </source>
</evidence>
<dbReference type="Gene3D" id="3.40.190.290">
    <property type="match status" value="1"/>
</dbReference>
<name>A0A1Y6B619_9BACT</name>
<evidence type="ECO:0000256" key="3">
    <source>
        <dbReference type="ARBA" id="ARBA00023125"/>
    </source>
</evidence>
<dbReference type="Pfam" id="PF00126">
    <property type="entry name" value="HTH_1"/>
    <property type="match status" value="1"/>
</dbReference>
<evidence type="ECO:0000313" key="6">
    <source>
        <dbReference type="EMBL" id="SME94031.1"/>
    </source>
</evidence>
<keyword evidence="2" id="KW-0805">Transcription regulation</keyword>
<reference evidence="7" key="1">
    <citation type="submission" date="2017-04" db="EMBL/GenBank/DDBJ databases">
        <authorList>
            <person name="Varghese N."/>
            <person name="Submissions S."/>
        </authorList>
    </citation>
    <scope>NUCLEOTIDE SEQUENCE [LARGE SCALE GENOMIC DNA]</scope>
    <source>
        <strain evidence="7">RKEM611</strain>
    </source>
</reference>
<gene>
    <name evidence="6" type="ORF">SAMN06296036_10278</name>
</gene>
<dbReference type="OrthoDB" id="9786526at2"/>
<evidence type="ECO:0000256" key="1">
    <source>
        <dbReference type="ARBA" id="ARBA00009437"/>
    </source>
</evidence>
<dbReference type="PANTHER" id="PTHR30126">
    <property type="entry name" value="HTH-TYPE TRANSCRIPTIONAL REGULATOR"/>
    <property type="match status" value="1"/>
</dbReference>
<keyword evidence="3" id="KW-0238">DNA-binding</keyword>
<dbReference type="Proteomes" id="UP000192907">
    <property type="component" value="Unassembled WGS sequence"/>
</dbReference>
<dbReference type="PANTHER" id="PTHR30126:SF88">
    <property type="entry name" value="TRANSCRIPTIONAL REGULATOR-RELATED"/>
    <property type="match status" value="1"/>
</dbReference>
<dbReference type="InterPro" id="IPR005119">
    <property type="entry name" value="LysR_subst-bd"/>
</dbReference>
<sequence>MNAITLDQIKCFSVLSEEGSFTQSARRLYRAKSAVRYAIGQLEEQLGFALLDRSAYRPQLTAQGRQFLKACGPLLEQHQRFLNACQQISTQIETRLAISVSGIYGLTHVYPHIRDLMSRFPQTEIILEREILSGERMLKEGQVELAIFEHLQDDKSLESKKIDEVRLQLVIARQHPFLALPKADQTVDQLLGYPQIVQRSTLPQDDVSKGVHRGALIWRVTDTPSKLEIISNGLGWGRLPEHDIKPLLDAGELIHLSHLQQDDSVDIFLCRRREGSVGKVADHFWNAFSERSIR</sequence>
<dbReference type="STRING" id="1513793.SAMN06296036_10278"/>
<protein>
    <submittedName>
        <fullName evidence="6">Transcriptional regulator, LysR family</fullName>
    </submittedName>
</protein>
<dbReference type="SUPFAM" id="SSF46785">
    <property type="entry name" value="Winged helix' DNA-binding domain"/>
    <property type="match status" value="1"/>
</dbReference>
<dbReference type="AlphaFoldDB" id="A0A1Y6B619"/>
<organism evidence="6 7">
    <name type="scientific">Pseudobacteriovorax antillogorgiicola</name>
    <dbReference type="NCBI Taxonomy" id="1513793"/>
    <lineage>
        <taxon>Bacteria</taxon>
        <taxon>Pseudomonadati</taxon>
        <taxon>Bdellovibrionota</taxon>
        <taxon>Oligoflexia</taxon>
        <taxon>Oligoflexales</taxon>
        <taxon>Pseudobacteriovoracaceae</taxon>
        <taxon>Pseudobacteriovorax</taxon>
    </lineage>
</organism>
<evidence type="ECO:0000256" key="2">
    <source>
        <dbReference type="ARBA" id="ARBA00023015"/>
    </source>
</evidence>
<dbReference type="InterPro" id="IPR036388">
    <property type="entry name" value="WH-like_DNA-bd_sf"/>
</dbReference>
<dbReference type="Gene3D" id="1.10.10.10">
    <property type="entry name" value="Winged helix-like DNA-binding domain superfamily/Winged helix DNA-binding domain"/>
    <property type="match status" value="1"/>
</dbReference>
<dbReference type="GO" id="GO:0003700">
    <property type="term" value="F:DNA-binding transcription factor activity"/>
    <property type="evidence" value="ECO:0007669"/>
    <property type="project" value="InterPro"/>
</dbReference>
<comment type="similarity">
    <text evidence="1">Belongs to the LysR transcriptional regulatory family.</text>
</comment>
<dbReference type="InterPro" id="IPR000847">
    <property type="entry name" value="LysR_HTH_N"/>
</dbReference>
<dbReference type="PROSITE" id="PS50931">
    <property type="entry name" value="HTH_LYSR"/>
    <property type="match status" value="1"/>
</dbReference>
<dbReference type="SUPFAM" id="SSF53850">
    <property type="entry name" value="Periplasmic binding protein-like II"/>
    <property type="match status" value="1"/>
</dbReference>
<accession>A0A1Y6B619</accession>
<keyword evidence="4" id="KW-0804">Transcription</keyword>
<proteinExistence type="inferred from homology"/>
<evidence type="ECO:0000313" key="7">
    <source>
        <dbReference type="Proteomes" id="UP000192907"/>
    </source>
</evidence>
<dbReference type="EMBL" id="FWZT01000002">
    <property type="protein sequence ID" value="SME94031.1"/>
    <property type="molecule type" value="Genomic_DNA"/>
</dbReference>
<dbReference type="RefSeq" id="WP_132315595.1">
    <property type="nucleotide sequence ID" value="NZ_FWZT01000002.1"/>
</dbReference>
<feature type="domain" description="HTH lysR-type" evidence="5">
    <location>
        <begin position="4"/>
        <end position="61"/>
    </location>
</feature>
<dbReference type="Pfam" id="PF03466">
    <property type="entry name" value="LysR_substrate"/>
    <property type="match status" value="1"/>
</dbReference>
<dbReference type="InterPro" id="IPR036390">
    <property type="entry name" value="WH_DNA-bd_sf"/>
</dbReference>